<dbReference type="KEGG" id="tcm:HL41_08115"/>
<dbReference type="Proteomes" id="UP000028481">
    <property type="component" value="Chromosome"/>
</dbReference>
<dbReference type="InterPro" id="IPR036869">
    <property type="entry name" value="J_dom_sf"/>
</dbReference>
<dbReference type="eggNOG" id="COG2214">
    <property type="taxonomic scope" value="Bacteria"/>
</dbReference>
<dbReference type="RefSeq" id="WP_022854768.1">
    <property type="nucleotide sequence ID" value="NZ_CP008796.1"/>
</dbReference>
<protein>
    <recommendedName>
        <fullName evidence="3">J domain-containing protein</fullName>
    </recommendedName>
</protein>
<accession>A0A075WUK2</accession>
<keyword evidence="2" id="KW-1185">Reference proteome</keyword>
<organism evidence="1 2">
    <name type="scientific">Thermodesulfobacterium commune DSM 2178</name>
    <dbReference type="NCBI Taxonomy" id="289377"/>
    <lineage>
        <taxon>Bacteria</taxon>
        <taxon>Pseudomonadati</taxon>
        <taxon>Thermodesulfobacteriota</taxon>
        <taxon>Thermodesulfobacteria</taxon>
        <taxon>Thermodesulfobacteriales</taxon>
        <taxon>Thermodesulfobacteriaceae</taxon>
        <taxon>Thermodesulfobacterium</taxon>
    </lineage>
</organism>
<evidence type="ECO:0008006" key="3">
    <source>
        <dbReference type="Google" id="ProtNLM"/>
    </source>
</evidence>
<dbReference type="AlphaFoldDB" id="A0A075WUK2"/>
<evidence type="ECO:0000313" key="2">
    <source>
        <dbReference type="Proteomes" id="UP000028481"/>
    </source>
</evidence>
<dbReference type="HOGENOM" id="CLU_825691_0_0_0"/>
<dbReference type="Gene3D" id="1.10.287.110">
    <property type="entry name" value="DnaJ domain"/>
    <property type="match status" value="1"/>
</dbReference>
<dbReference type="PaxDb" id="289377-HL41_08115"/>
<dbReference type="OrthoDB" id="9775658at2"/>
<reference evidence="1 2" key="1">
    <citation type="journal article" date="2015" name="Genome Announc.">
        <title>Genome Sequence of a Sulfate-Reducing Thermophilic Bacterium, Thermodesulfobacterium commune DSM 2178T (Phylum Thermodesulfobacteria).</title>
        <authorList>
            <person name="Bhatnagar S."/>
            <person name="Badger J.H."/>
            <person name="Madupu R."/>
            <person name="Khouri H.M."/>
            <person name="O'Connor E.M."/>
            <person name="Robb F.T."/>
            <person name="Ward N.L."/>
            <person name="Eisen J.A."/>
        </authorList>
    </citation>
    <scope>NUCLEOTIDE SEQUENCE [LARGE SCALE GENOMIC DNA]</scope>
    <source>
        <strain evidence="1 2">DSM 2178</strain>
    </source>
</reference>
<proteinExistence type="predicted"/>
<dbReference type="STRING" id="289377.HL41_08115"/>
<gene>
    <name evidence="1" type="ORF">HL41_08115</name>
</gene>
<name>A0A075WUK2_9BACT</name>
<evidence type="ECO:0000313" key="1">
    <source>
        <dbReference type="EMBL" id="AIH04625.1"/>
    </source>
</evidence>
<dbReference type="EMBL" id="CP008796">
    <property type="protein sequence ID" value="AIH04625.1"/>
    <property type="molecule type" value="Genomic_DNA"/>
</dbReference>
<dbReference type="SUPFAM" id="SSF46565">
    <property type="entry name" value="Chaperone J-domain"/>
    <property type="match status" value="1"/>
</dbReference>
<sequence>MYIARRPVPGGYEYSLKESYYEAPYWKSRLVLNLGTNPEKYITYYSDVAFSIELEEVLESLGYPTDQHELEKLFFRFLNPEAQRIILQFEKPKTRKQSKKSLNLEVLHPFDIKRYLVLKLGVLEPDKFLFHPFPFLKNLMEKSRDELENFFWDMEDELPYREKIKYVRAIFGVLRLPYKMKEEEVDVLFLKNFCQVLEDESFCMGLNKEELLKNYFCRYLWLYFDEGFKKHKGYPREPMIFVSIEKIYQEASYYLEVPIEEIKRANRKEILGLFRKRAKVLHPDHGGSKEGFIRLRRVVEELLKLKGD</sequence>